<evidence type="ECO:0000256" key="14">
    <source>
        <dbReference type="ARBA" id="ARBA00023180"/>
    </source>
</evidence>
<dbReference type="GO" id="GO:0005524">
    <property type="term" value="F:ATP binding"/>
    <property type="evidence" value="ECO:0007669"/>
    <property type="project" value="UniProtKB-UniRule"/>
</dbReference>
<dbReference type="InterPro" id="IPR001245">
    <property type="entry name" value="Ser-Thr/Tyr_kinase_cat_dom"/>
</dbReference>
<sequence length="1048" mass="116341">MNLFGFSVCQDIIFPTCDESGNFSVNSTYQRNLEFALSSLTSDTSITYGFYNQAVGEIPDQVNVVALCRGDVERDDCRRCINDCSTRLKELCPNQKGAIGWHDKCMIRYSNDIILGNLDIRVAHVMLNTNNASDVDQFNQRLDELLDQLRTKASSGGSLRKYASNDTNGPRLTRIFGLMQCTPDLSEIQRYNCLDSAIKLIPKCCDGKRGARVLYPSCNIWYEDHKFFNDIVVLAPPPPSTPPPMSSGKSSKTVVIVTAVIAFVILVVLVMVSVIIFTRNRKVGGKLPENLGGWSLFLSLSNFHATTLVQEDQDMNEISTIESLQYGFGIIRVATNDFSETNKLGQGGFGSVYKGKLQNGQEIAVKRLVMGSGQGEQEFKNEVLLLARLQHRNLILVWQGCLHRKKPKATLVELSEPSMEKLERWSGFKSQSRFLLHRCDGGNFTTNSTFQTNLNSVVSSLASATSTASFFSRSAGQTPDTANAIALCRGDVDLNTCRSCINVANVNALQLCPNRRGATVWYDDCMIRYSGESILGNPDSNGGAIFTVNNYANVEELYLDLRPLMDRLRSEASGRDSDRKFASGETPGPGFMTIYGLMQCTPDLSDVQCYNCLETATNSIPNCCNASLDVRILYPSCNLRYSDSRFYNAKVVLPPPPVEGSPELVPEPVPALPPGKSNDMTIVAIIVPTVVVIFVVLFNIYDDNSTLVHEQGDIDEITTIKSLLYSFAIIKAATNDFSENNKLGDGGFGVVYKGKLQNGKEIAVKRLSRNSGQGELEFENEVLLLARLQHRNLVRLLGYSLQGRERLLVYEFVENGSLDNGYMAPEYALHGQFSVKSDVFSFGVLILEIITGHNNHSFQNGEVVEDLLSHVWKCWRDGTTLSLIDPILKDGSNSLRDMIRCIHIGLLCVQENDYDRPTMGSIVLMLGSSSLTLAVPTKPAFYMHTITDPEKPLLKAHISSKSDSNHSKSKSKYTRRSMEKDASMKDLRSSSGSRGGAVAVYSPLAFRKPFLNPIRMDLLVWEFCFIPLCIFGFVCNSQQWYQSHFLNV</sequence>
<dbReference type="Gene3D" id="3.30.200.20">
    <property type="entry name" value="Phosphorylase Kinase, domain 1"/>
    <property type="match status" value="2"/>
</dbReference>
<keyword evidence="13" id="KW-0675">Receptor</keyword>
<reference evidence="20" key="1">
    <citation type="submission" date="2023-03" db="EMBL/GenBank/DDBJ databases">
        <title>Chromosome-scale reference genome and RAD-based genetic map of yellow starthistle (Centaurea solstitialis) reveal putative structural variation and QTLs associated with invader traits.</title>
        <authorList>
            <person name="Reatini B."/>
            <person name="Cang F.A."/>
            <person name="Jiang Q."/>
            <person name="Mckibben M.T.W."/>
            <person name="Barker M.S."/>
            <person name="Rieseberg L.H."/>
            <person name="Dlugosch K.M."/>
        </authorList>
    </citation>
    <scope>NUCLEOTIDE SEQUENCE</scope>
    <source>
        <strain evidence="20">CAN-66</strain>
        <tissue evidence="20">Leaf</tissue>
    </source>
</reference>
<keyword evidence="12 17" id="KW-0472">Membrane</keyword>
<keyword evidence="2" id="KW-0723">Serine/threonine-protein kinase</keyword>
<dbReference type="GO" id="GO:0004674">
    <property type="term" value="F:protein serine/threonine kinase activity"/>
    <property type="evidence" value="ECO:0007669"/>
    <property type="project" value="UniProtKB-KW"/>
</dbReference>
<evidence type="ECO:0000256" key="16">
    <source>
        <dbReference type="SAM" id="MobiDB-lite"/>
    </source>
</evidence>
<dbReference type="FunFam" id="3.30.430.20:FF:000002">
    <property type="entry name" value="Cysteine-rich receptor-like protein kinase 10"/>
    <property type="match status" value="2"/>
</dbReference>
<dbReference type="InterPro" id="IPR000719">
    <property type="entry name" value="Prot_kinase_dom"/>
</dbReference>
<comment type="subcellular location">
    <subcellularLocation>
        <location evidence="1">Membrane</location>
        <topology evidence="1">Single-pass membrane protein</topology>
    </subcellularLocation>
</comment>
<evidence type="ECO:0000256" key="7">
    <source>
        <dbReference type="ARBA" id="ARBA00022737"/>
    </source>
</evidence>
<dbReference type="PROSITE" id="PS50011">
    <property type="entry name" value="PROTEIN_KINASE_DOM"/>
    <property type="match status" value="1"/>
</dbReference>
<dbReference type="Pfam" id="PF01657">
    <property type="entry name" value="Stress-antifung"/>
    <property type="match status" value="4"/>
</dbReference>
<evidence type="ECO:0000256" key="6">
    <source>
        <dbReference type="ARBA" id="ARBA00022729"/>
    </source>
</evidence>
<dbReference type="SUPFAM" id="SSF56112">
    <property type="entry name" value="Protein kinase-like (PK-like)"/>
    <property type="match status" value="2"/>
</dbReference>
<dbReference type="PANTHER" id="PTHR27002:SF1073">
    <property type="entry name" value="CYSTEINE-RICH RECEPTOR-LIKE PROTEIN KINASE 29"/>
    <property type="match status" value="1"/>
</dbReference>
<keyword evidence="21" id="KW-1185">Reference proteome</keyword>
<dbReference type="Proteomes" id="UP001172457">
    <property type="component" value="Chromosome 1"/>
</dbReference>
<comment type="caution">
    <text evidence="20">The sequence shown here is derived from an EMBL/GenBank/DDBJ whole genome shotgun (WGS) entry which is preliminary data.</text>
</comment>
<evidence type="ECO:0000256" key="4">
    <source>
        <dbReference type="ARBA" id="ARBA00022679"/>
    </source>
</evidence>
<evidence type="ECO:0000256" key="17">
    <source>
        <dbReference type="SAM" id="Phobius"/>
    </source>
</evidence>
<evidence type="ECO:0000313" key="21">
    <source>
        <dbReference type="Proteomes" id="UP001172457"/>
    </source>
</evidence>
<feature type="domain" description="Gnk2-homologous" evidence="19">
    <location>
        <begin position="539"/>
        <end position="646"/>
    </location>
</feature>
<dbReference type="FunFam" id="3.30.200.20:FF:000217">
    <property type="entry name" value="probable LRR receptor-like serine/threonine-protein kinase At1g53430"/>
    <property type="match status" value="1"/>
</dbReference>
<dbReference type="InterPro" id="IPR038408">
    <property type="entry name" value="GNK2_sf"/>
</dbReference>
<evidence type="ECO:0000256" key="8">
    <source>
        <dbReference type="ARBA" id="ARBA00022741"/>
    </source>
</evidence>
<evidence type="ECO:0000259" key="18">
    <source>
        <dbReference type="PROSITE" id="PS50011"/>
    </source>
</evidence>
<keyword evidence="8 15" id="KW-0547">Nucleotide-binding</keyword>
<dbReference type="Gene3D" id="3.30.430.20">
    <property type="entry name" value="Gnk2 domain, C-X8-C-X2-C motif"/>
    <property type="match status" value="4"/>
</dbReference>
<accession>A0AA38WMR9</accession>
<dbReference type="AlphaFoldDB" id="A0AA38WMR9"/>
<keyword evidence="11 17" id="KW-1133">Transmembrane helix</keyword>
<feature type="binding site" evidence="15">
    <location>
        <position position="765"/>
    </location>
    <ligand>
        <name>ATP</name>
        <dbReference type="ChEBI" id="CHEBI:30616"/>
    </ligand>
</feature>
<evidence type="ECO:0000313" key="20">
    <source>
        <dbReference type="EMBL" id="KAJ9566437.1"/>
    </source>
</evidence>
<proteinExistence type="predicted"/>
<dbReference type="FunFam" id="3.30.200.20:FF:000142">
    <property type="entry name" value="Cysteine-rich receptor-like protein kinase 10"/>
    <property type="match status" value="1"/>
</dbReference>
<feature type="compositionally biased region" description="Basic and acidic residues" evidence="16">
    <location>
        <begin position="976"/>
        <end position="988"/>
    </location>
</feature>
<dbReference type="EMBL" id="JARYMX010000001">
    <property type="protein sequence ID" value="KAJ9566437.1"/>
    <property type="molecule type" value="Genomic_DNA"/>
</dbReference>
<feature type="transmembrane region" description="Helical" evidence="17">
    <location>
        <begin position="682"/>
        <end position="701"/>
    </location>
</feature>
<feature type="domain" description="Gnk2-homologous" evidence="19">
    <location>
        <begin position="120"/>
        <end position="227"/>
    </location>
</feature>
<evidence type="ECO:0000256" key="11">
    <source>
        <dbReference type="ARBA" id="ARBA00022989"/>
    </source>
</evidence>
<gene>
    <name evidence="20" type="ORF">OSB04_002403</name>
</gene>
<dbReference type="FunFam" id="3.30.430.20:FF:000003">
    <property type="entry name" value="Cysteine-rich RLK (RECEPTOR-like protein kinase) 10"/>
    <property type="match status" value="2"/>
</dbReference>
<evidence type="ECO:0000256" key="10">
    <source>
        <dbReference type="ARBA" id="ARBA00022840"/>
    </source>
</evidence>
<dbReference type="InterPro" id="IPR017441">
    <property type="entry name" value="Protein_kinase_ATP_BS"/>
</dbReference>
<feature type="domain" description="Gnk2-homologous" evidence="19">
    <location>
        <begin position="432"/>
        <end position="534"/>
    </location>
</feature>
<keyword evidence="4" id="KW-0808">Transferase</keyword>
<dbReference type="Gene3D" id="1.10.510.10">
    <property type="entry name" value="Transferase(Phosphotransferase) domain 1"/>
    <property type="match status" value="1"/>
</dbReference>
<evidence type="ECO:0000256" key="9">
    <source>
        <dbReference type="ARBA" id="ARBA00022777"/>
    </source>
</evidence>
<evidence type="ECO:0000256" key="15">
    <source>
        <dbReference type="PROSITE-ProRule" id="PRU10141"/>
    </source>
</evidence>
<evidence type="ECO:0000256" key="13">
    <source>
        <dbReference type="ARBA" id="ARBA00023170"/>
    </source>
</evidence>
<keyword evidence="6" id="KW-0732">Signal</keyword>
<evidence type="ECO:0000259" key="19">
    <source>
        <dbReference type="PROSITE" id="PS51473"/>
    </source>
</evidence>
<evidence type="ECO:0000256" key="1">
    <source>
        <dbReference type="ARBA" id="ARBA00004167"/>
    </source>
</evidence>
<name>A0AA38WMR9_9ASTR</name>
<dbReference type="PROSITE" id="PS51473">
    <property type="entry name" value="GNK2"/>
    <property type="match status" value="4"/>
</dbReference>
<feature type="region of interest" description="Disordered" evidence="16">
    <location>
        <begin position="957"/>
        <end position="996"/>
    </location>
</feature>
<keyword evidence="9" id="KW-0418">Kinase</keyword>
<dbReference type="InterPro" id="IPR002902">
    <property type="entry name" value="GNK2"/>
</dbReference>
<feature type="transmembrane region" description="Helical" evidence="17">
    <location>
        <begin position="254"/>
        <end position="277"/>
    </location>
</feature>
<evidence type="ECO:0000256" key="5">
    <source>
        <dbReference type="ARBA" id="ARBA00022692"/>
    </source>
</evidence>
<keyword evidence="3" id="KW-0597">Phosphoprotein</keyword>
<keyword evidence="10 15" id="KW-0067">ATP-binding</keyword>
<keyword evidence="7" id="KW-0677">Repeat</keyword>
<evidence type="ECO:0000256" key="2">
    <source>
        <dbReference type="ARBA" id="ARBA00022527"/>
    </source>
</evidence>
<evidence type="ECO:0000256" key="3">
    <source>
        <dbReference type="ARBA" id="ARBA00022553"/>
    </source>
</evidence>
<protein>
    <recommendedName>
        <fullName evidence="22">Cysteine-rich receptor-like protein kinase</fullName>
    </recommendedName>
</protein>
<dbReference type="CDD" id="cd23509">
    <property type="entry name" value="Gnk2-like"/>
    <property type="match status" value="4"/>
</dbReference>
<keyword evidence="14" id="KW-0325">Glycoprotein</keyword>
<feature type="domain" description="Gnk2-homologous" evidence="19">
    <location>
        <begin position="11"/>
        <end position="114"/>
    </location>
</feature>
<dbReference type="Pfam" id="PF07714">
    <property type="entry name" value="PK_Tyr_Ser-Thr"/>
    <property type="match status" value="3"/>
</dbReference>
<dbReference type="GO" id="GO:0005886">
    <property type="term" value="C:plasma membrane"/>
    <property type="evidence" value="ECO:0007669"/>
    <property type="project" value="TreeGrafter"/>
</dbReference>
<evidence type="ECO:0008006" key="22">
    <source>
        <dbReference type="Google" id="ProtNLM"/>
    </source>
</evidence>
<evidence type="ECO:0000256" key="12">
    <source>
        <dbReference type="ARBA" id="ARBA00023136"/>
    </source>
</evidence>
<organism evidence="20 21">
    <name type="scientific">Centaurea solstitialis</name>
    <name type="common">yellow star-thistle</name>
    <dbReference type="NCBI Taxonomy" id="347529"/>
    <lineage>
        <taxon>Eukaryota</taxon>
        <taxon>Viridiplantae</taxon>
        <taxon>Streptophyta</taxon>
        <taxon>Embryophyta</taxon>
        <taxon>Tracheophyta</taxon>
        <taxon>Spermatophyta</taxon>
        <taxon>Magnoliopsida</taxon>
        <taxon>eudicotyledons</taxon>
        <taxon>Gunneridae</taxon>
        <taxon>Pentapetalae</taxon>
        <taxon>asterids</taxon>
        <taxon>campanulids</taxon>
        <taxon>Asterales</taxon>
        <taxon>Asteraceae</taxon>
        <taxon>Carduoideae</taxon>
        <taxon>Cardueae</taxon>
        <taxon>Centaureinae</taxon>
        <taxon>Centaurea</taxon>
    </lineage>
</organism>
<feature type="domain" description="Protein kinase" evidence="18">
    <location>
        <begin position="737"/>
        <end position="1048"/>
    </location>
</feature>
<dbReference type="PROSITE" id="PS00107">
    <property type="entry name" value="PROTEIN_KINASE_ATP"/>
    <property type="match status" value="1"/>
</dbReference>
<keyword evidence="5 17" id="KW-0812">Transmembrane</keyword>
<dbReference type="InterPro" id="IPR011009">
    <property type="entry name" value="Kinase-like_dom_sf"/>
</dbReference>
<feature type="transmembrane region" description="Helical" evidence="17">
    <location>
        <begin position="1018"/>
        <end position="1035"/>
    </location>
</feature>
<dbReference type="PANTHER" id="PTHR27002">
    <property type="entry name" value="RECEPTOR-LIKE SERINE/THREONINE-PROTEIN KINASE SD1-8"/>
    <property type="match status" value="1"/>
</dbReference>